<accession>A0A026VX04</accession>
<keyword evidence="4" id="KW-1185">Reference proteome</keyword>
<gene>
    <name evidence="3" type="ORF">X777_16362</name>
</gene>
<reference evidence="3 4" key="1">
    <citation type="journal article" date="2014" name="Curr. Biol.">
        <title>The genome of the clonal raider ant Cerapachys biroi.</title>
        <authorList>
            <person name="Oxley P.R."/>
            <person name="Ji L."/>
            <person name="Fetter-Pruneda I."/>
            <person name="McKenzie S.K."/>
            <person name="Li C."/>
            <person name="Hu H."/>
            <person name="Zhang G."/>
            <person name="Kronauer D.J."/>
        </authorList>
    </citation>
    <scope>NUCLEOTIDE SEQUENCE [LARGE SCALE GENOMIC DNA]</scope>
</reference>
<dbReference type="OMA" id="EEWAETH"/>
<organism evidence="3 4">
    <name type="scientific">Ooceraea biroi</name>
    <name type="common">Clonal raider ant</name>
    <name type="synonym">Cerapachys biroi</name>
    <dbReference type="NCBI Taxonomy" id="2015173"/>
    <lineage>
        <taxon>Eukaryota</taxon>
        <taxon>Metazoa</taxon>
        <taxon>Ecdysozoa</taxon>
        <taxon>Arthropoda</taxon>
        <taxon>Hexapoda</taxon>
        <taxon>Insecta</taxon>
        <taxon>Pterygota</taxon>
        <taxon>Neoptera</taxon>
        <taxon>Endopterygota</taxon>
        <taxon>Hymenoptera</taxon>
        <taxon>Apocrita</taxon>
        <taxon>Aculeata</taxon>
        <taxon>Formicoidea</taxon>
        <taxon>Formicidae</taxon>
        <taxon>Dorylinae</taxon>
        <taxon>Ooceraea</taxon>
    </lineage>
</organism>
<dbReference type="AlphaFoldDB" id="A0A026VX04"/>
<evidence type="ECO:0000313" key="3">
    <source>
        <dbReference type="EMBL" id="EZA47389.1"/>
    </source>
</evidence>
<proteinExistence type="predicted"/>
<dbReference type="EMBL" id="KK107868">
    <property type="protein sequence ID" value="EZA47389.1"/>
    <property type="molecule type" value="Genomic_DNA"/>
</dbReference>
<keyword evidence="1" id="KW-0175">Coiled coil</keyword>
<dbReference type="Pfam" id="PF20700">
    <property type="entry name" value="Mutator"/>
    <property type="match status" value="1"/>
</dbReference>
<protein>
    <recommendedName>
        <fullName evidence="2">Mutator-like transposase domain-containing protein</fullName>
    </recommendedName>
</protein>
<dbReference type="InterPro" id="IPR049012">
    <property type="entry name" value="Mutator_transp_dom"/>
</dbReference>
<sequence>QLCEDDNALVIESGCLDVNRIQESLPAEPTKSNELDVNTAAVAGTVTVGISYAQLEELCAAINIPCMSEKTYIHNRENLLDDFQKTAMNSMKMADELEKQLAMERNEVINGISYITVVADGSWMKRSYGSAYDSLSGVDIIIGYRTRKVLFISIRNKYCTLCDMAEQEGRQVRKHKCYRNFDRNASSTSMERDAIVESFQSSLEMHGVIYKILIADGDSNVYQSIINNDPYREMNVRVQKIECTNHLLRNLCRKLKAVAEKPQSNMHR</sequence>
<dbReference type="OrthoDB" id="7699847at2759"/>
<evidence type="ECO:0000256" key="1">
    <source>
        <dbReference type="SAM" id="Coils"/>
    </source>
</evidence>
<evidence type="ECO:0000313" key="4">
    <source>
        <dbReference type="Proteomes" id="UP000053097"/>
    </source>
</evidence>
<feature type="domain" description="Mutator-like transposase" evidence="2">
    <location>
        <begin position="31"/>
        <end position="261"/>
    </location>
</feature>
<dbReference type="Proteomes" id="UP000053097">
    <property type="component" value="Unassembled WGS sequence"/>
</dbReference>
<name>A0A026VX04_OOCBI</name>
<feature type="non-terminal residue" evidence="3">
    <location>
        <position position="1"/>
    </location>
</feature>
<feature type="coiled-coil region" evidence="1">
    <location>
        <begin position="80"/>
        <end position="107"/>
    </location>
</feature>
<evidence type="ECO:0000259" key="2">
    <source>
        <dbReference type="Pfam" id="PF20700"/>
    </source>
</evidence>